<reference evidence="1" key="2">
    <citation type="submission" date="2023-04" db="EMBL/GenBank/DDBJ databases">
        <authorList>
            <person name="Sun J.-Q."/>
        </authorList>
    </citation>
    <scope>NUCLEOTIDE SEQUENCE</scope>
    <source>
        <strain evidence="1">CC-YY355</strain>
    </source>
</reference>
<keyword evidence="2" id="KW-1185">Reference proteome</keyword>
<protein>
    <recommendedName>
        <fullName evidence="3">Restriction endonuclease</fullName>
    </recommendedName>
</protein>
<proteinExistence type="predicted"/>
<sequence>MQGRTLTAIEHQVLPVGTGDAALSPADAERLASVARQRPGFCTPGHRSIRLSQFVGLVSLGNGRVLEILPKVGEQVEPTRARGTLLRLLRWAYDLPSFAGVEVTHGLQQRTLLDVFVLAYLRALVPLVRAGLVRRYRSIEDDLGVVRGRLLLQRQVATHAMRIDRIACRFDDLDIDNSWNQVLKAALVATRPWARGLESGRLWLEMAAAFDEVRLRDDGLALHRNLPLDRQVSHYTPALQWAGWILQLLSPDVRSGSSSAPELLFDMNRVFELAVATRLRRRANSLGLHLHSQHSGRHLAHDQEDPHRRFFSLRPDLVLSHGETVVAVADTKWIRLGKDRRGYLVPVDAHAYQLHAYAAAYPCDEAVLIYPWHEDLDGARISGYRLPGGGDRRPVLHVVCADVEDEALPLYLAGESASFSRLA</sequence>
<evidence type="ECO:0000313" key="2">
    <source>
        <dbReference type="Proteomes" id="UP001160550"/>
    </source>
</evidence>
<dbReference type="RefSeq" id="WP_280941052.1">
    <property type="nucleotide sequence ID" value="NZ_JARYGX010000005.1"/>
</dbReference>
<dbReference type="Proteomes" id="UP001160550">
    <property type="component" value="Unassembled WGS sequence"/>
</dbReference>
<dbReference type="PANTHER" id="PTHR38733">
    <property type="entry name" value="PROTEIN MCRC"/>
    <property type="match status" value="1"/>
</dbReference>
<name>A0ABT6MMQ9_9GAMM</name>
<evidence type="ECO:0000313" key="1">
    <source>
        <dbReference type="EMBL" id="MDH7451844.1"/>
    </source>
</evidence>
<dbReference type="Pfam" id="PF10117">
    <property type="entry name" value="McrBC"/>
    <property type="match status" value="1"/>
</dbReference>
<gene>
    <name evidence="1" type="ORF">QF205_01965</name>
</gene>
<dbReference type="PANTHER" id="PTHR38733:SF1">
    <property type="entry name" value="TYPE IV METHYL-DIRECTED RESTRICTION ENZYME ECOKMCRBC"/>
    <property type="match status" value="1"/>
</dbReference>
<organism evidence="1 2">
    <name type="scientific">Luteimonas composti</name>
    <dbReference type="NCBI Taxonomy" id="398257"/>
    <lineage>
        <taxon>Bacteria</taxon>
        <taxon>Pseudomonadati</taxon>
        <taxon>Pseudomonadota</taxon>
        <taxon>Gammaproteobacteria</taxon>
        <taxon>Lysobacterales</taxon>
        <taxon>Lysobacteraceae</taxon>
        <taxon>Luteimonas</taxon>
    </lineage>
</organism>
<dbReference type="InterPro" id="IPR019292">
    <property type="entry name" value="McrC"/>
</dbReference>
<evidence type="ECO:0008006" key="3">
    <source>
        <dbReference type="Google" id="ProtNLM"/>
    </source>
</evidence>
<reference evidence="1" key="1">
    <citation type="journal article" date="2007" name="Int. J. Syst. Evol. Microbiol.">
        <title>Luteimonas composti sp. nov., a moderately thermophilic bacterium isolated from food waste.</title>
        <authorList>
            <person name="Young C.C."/>
            <person name="Kampfer P."/>
            <person name="Chen W.M."/>
            <person name="Yen W.S."/>
            <person name="Arun A.B."/>
            <person name="Lai W.A."/>
            <person name="Shen F.T."/>
            <person name="Rekha P.D."/>
            <person name="Lin K.Y."/>
            <person name="Chou J.H."/>
        </authorList>
    </citation>
    <scope>NUCLEOTIDE SEQUENCE</scope>
    <source>
        <strain evidence="1">CC-YY355</strain>
    </source>
</reference>
<accession>A0ABT6MMQ9</accession>
<dbReference type="EMBL" id="JARYGX010000005">
    <property type="protein sequence ID" value="MDH7451844.1"/>
    <property type="molecule type" value="Genomic_DNA"/>
</dbReference>
<comment type="caution">
    <text evidence="1">The sequence shown here is derived from an EMBL/GenBank/DDBJ whole genome shotgun (WGS) entry which is preliminary data.</text>
</comment>